<evidence type="ECO:0000256" key="1">
    <source>
        <dbReference type="SAM" id="MobiDB-lite"/>
    </source>
</evidence>
<feature type="transmembrane region" description="Helical" evidence="2">
    <location>
        <begin position="120"/>
        <end position="140"/>
    </location>
</feature>
<gene>
    <name evidence="3" type="ORF">L3Y34_017010</name>
</gene>
<feature type="region of interest" description="Disordered" evidence="1">
    <location>
        <begin position="1"/>
        <end position="25"/>
    </location>
</feature>
<dbReference type="AlphaFoldDB" id="A0AAE9ISV8"/>
<sequence length="165" mass="18505">MENLENATSSTSEDVVKTSDGPSSQTIDTSIVAAGMLPMLRLVNGISSPEVNGSTGGFTYENPAVKKVSMSPDTFTQIPIDTNGTTTPVCRQNRAKDNGNVSQSSSWFEFSPTFMHRFHWITQMTFFFGFVIFCLFYFLVYPNIHTQITDDDCDRQMAEWFAEIH</sequence>
<reference evidence="3 4" key="1">
    <citation type="submission" date="2022-05" db="EMBL/GenBank/DDBJ databases">
        <title>Chromosome-level reference genomes for two strains of Caenorhabditis briggsae: an improved platform for comparative genomics.</title>
        <authorList>
            <person name="Stevens L."/>
            <person name="Andersen E.C."/>
        </authorList>
    </citation>
    <scope>NUCLEOTIDE SEQUENCE [LARGE SCALE GENOMIC DNA]</scope>
    <source>
        <strain evidence="3">QX1410_ONT</strain>
        <tissue evidence="3">Whole-organism</tissue>
    </source>
</reference>
<feature type="compositionally biased region" description="Polar residues" evidence="1">
    <location>
        <begin position="1"/>
        <end position="13"/>
    </location>
</feature>
<evidence type="ECO:0000256" key="2">
    <source>
        <dbReference type="SAM" id="Phobius"/>
    </source>
</evidence>
<protein>
    <submittedName>
        <fullName evidence="3">Uncharacterized protein</fullName>
    </submittedName>
</protein>
<keyword evidence="2" id="KW-1133">Transmembrane helix</keyword>
<organism evidence="3 4">
    <name type="scientific">Caenorhabditis briggsae</name>
    <dbReference type="NCBI Taxonomy" id="6238"/>
    <lineage>
        <taxon>Eukaryota</taxon>
        <taxon>Metazoa</taxon>
        <taxon>Ecdysozoa</taxon>
        <taxon>Nematoda</taxon>
        <taxon>Chromadorea</taxon>
        <taxon>Rhabditida</taxon>
        <taxon>Rhabditina</taxon>
        <taxon>Rhabditomorpha</taxon>
        <taxon>Rhabditoidea</taxon>
        <taxon>Rhabditidae</taxon>
        <taxon>Peloderinae</taxon>
        <taxon>Caenorhabditis</taxon>
    </lineage>
</organism>
<name>A0AAE9ISV8_CAEBR</name>
<keyword evidence="2" id="KW-0472">Membrane</keyword>
<evidence type="ECO:0000313" key="3">
    <source>
        <dbReference type="EMBL" id="ULU03919.1"/>
    </source>
</evidence>
<dbReference type="EMBL" id="CP090892">
    <property type="protein sequence ID" value="ULU03919.1"/>
    <property type="molecule type" value="Genomic_DNA"/>
</dbReference>
<dbReference type="Proteomes" id="UP000827892">
    <property type="component" value="Chromosome II"/>
</dbReference>
<proteinExistence type="predicted"/>
<accession>A0AAE9ISV8</accession>
<evidence type="ECO:0000313" key="4">
    <source>
        <dbReference type="Proteomes" id="UP000827892"/>
    </source>
</evidence>
<keyword evidence="2" id="KW-0812">Transmembrane</keyword>